<dbReference type="NCBIfam" id="NF001266">
    <property type="entry name" value="PRK00228.1-1"/>
    <property type="match status" value="1"/>
</dbReference>
<evidence type="ECO:0000313" key="3">
    <source>
        <dbReference type="EMBL" id="VFJ71717.1"/>
    </source>
</evidence>
<comment type="similarity">
    <text evidence="1 2">Belongs to the UPF0301 (AlgH) family.</text>
</comment>
<dbReference type="SUPFAM" id="SSF143456">
    <property type="entry name" value="VC0467-like"/>
    <property type="match status" value="1"/>
</dbReference>
<protein>
    <recommendedName>
        <fullName evidence="2">UPF0301 protein BECKFW1821C_GA0114237_102829</fullName>
    </recommendedName>
</protein>
<evidence type="ECO:0000256" key="1">
    <source>
        <dbReference type="ARBA" id="ARBA00009600"/>
    </source>
</evidence>
<name>A0A450TT34_9GAMM</name>
<dbReference type="AlphaFoldDB" id="A0A450TT34"/>
<dbReference type="PANTHER" id="PTHR30327">
    <property type="entry name" value="UNCHARACTERIZED PROTEIN YQGE"/>
    <property type="match status" value="1"/>
</dbReference>
<reference evidence="3" key="1">
    <citation type="submission" date="2019-02" db="EMBL/GenBank/DDBJ databases">
        <authorList>
            <person name="Gruber-Vodicka R. H."/>
            <person name="Seah K. B. B."/>
        </authorList>
    </citation>
    <scope>NUCLEOTIDE SEQUENCE</scope>
    <source>
        <strain evidence="3">BECK_BZ131</strain>
    </source>
</reference>
<dbReference type="InterPro" id="IPR003774">
    <property type="entry name" value="AlgH-like"/>
</dbReference>
<dbReference type="GO" id="GO:0005829">
    <property type="term" value="C:cytosol"/>
    <property type="evidence" value="ECO:0007669"/>
    <property type="project" value="TreeGrafter"/>
</dbReference>
<dbReference type="EMBL" id="CAADFE010000028">
    <property type="protein sequence ID" value="VFJ71717.1"/>
    <property type="molecule type" value="Genomic_DNA"/>
</dbReference>
<organism evidence="3">
    <name type="scientific">Candidatus Kentrum sp. FW</name>
    <dbReference type="NCBI Taxonomy" id="2126338"/>
    <lineage>
        <taxon>Bacteria</taxon>
        <taxon>Pseudomonadati</taxon>
        <taxon>Pseudomonadota</taxon>
        <taxon>Gammaproteobacteria</taxon>
        <taxon>Candidatus Kentrum</taxon>
    </lineage>
</organism>
<gene>
    <name evidence="3" type="ORF">BECKFW1821C_GA0114237_102829</name>
</gene>
<accession>A0A450TT34</accession>
<proteinExistence type="inferred from homology"/>
<dbReference type="PANTHER" id="PTHR30327:SF1">
    <property type="entry name" value="UPF0301 PROTEIN YQGE"/>
    <property type="match status" value="1"/>
</dbReference>
<evidence type="ECO:0000256" key="2">
    <source>
        <dbReference type="HAMAP-Rule" id="MF_00758"/>
    </source>
</evidence>
<dbReference type="Pfam" id="PF02622">
    <property type="entry name" value="DUF179"/>
    <property type="match status" value="1"/>
</dbReference>
<dbReference type="HAMAP" id="MF_00758">
    <property type="entry name" value="UPF0301"/>
    <property type="match status" value="1"/>
</dbReference>
<dbReference type="Gene3D" id="3.40.1740.10">
    <property type="entry name" value="VC0467-like"/>
    <property type="match status" value="1"/>
</dbReference>
<sequence length="209" mass="23163">MPFFAVREIFCPQICEDERKINEFRNMDLTNQFLIAMPTLRDPNFHRTVTYLCAHNQDGAMGIIINRPLGLGLGEILKHMDMEVRDPAVNYMRVFYGGPIQPERGFVIHRPSGKWESMLPVGDDVAIATSRDILAAIAAGTGPANAIVALGYAGWAAGQLEKEMAENVWLSVPIDSHIIFEVPFEKRWKSAAQMLGIDPTLLSGEVGHG</sequence>